<evidence type="ECO:0000256" key="3">
    <source>
        <dbReference type="ARBA" id="ARBA00023163"/>
    </source>
</evidence>
<comment type="caution">
    <text evidence="7">The sequence shown here is derived from an EMBL/GenBank/DDBJ whole genome shotgun (WGS) entry which is preliminary data.</text>
</comment>
<evidence type="ECO:0000259" key="6">
    <source>
        <dbReference type="PROSITE" id="PS50977"/>
    </source>
</evidence>
<evidence type="ECO:0000256" key="4">
    <source>
        <dbReference type="PROSITE-ProRule" id="PRU00335"/>
    </source>
</evidence>
<feature type="region of interest" description="Disordered" evidence="5">
    <location>
        <begin position="1"/>
        <end position="22"/>
    </location>
</feature>
<dbReference type="RefSeq" id="WP_160363424.1">
    <property type="nucleotide sequence ID" value="NZ_JACEIB010000003.1"/>
</dbReference>
<dbReference type="AlphaFoldDB" id="A0A838L3G7"/>
<dbReference type="PRINTS" id="PR00455">
    <property type="entry name" value="HTHTETR"/>
</dbReference>
<evidence type="ECO:0000256" key="2">
    <source>
        <dbReference type="ARBA" id="ARBA00023125"/>
    </source>
</evidence>
<dbReference type="Gene3D" id="1.10.357.10">
    <property type="entry name" value="Tetracycline Repressor, domain 2"/>
    <property type="match status" value="1"/>
</dbReference>
<evidence type="ECO:0000313" key="8">
    <source>
        <dbReference type="Proteomes" id="UP000570166"/>
    </source>
</evidence>
<proteinExistence type="predicted"/>
<reference evidence="7 8" key="1">
    <citation type="submission" date="2020-07" db="EMBL/GenBank/DDBJ databases">
        <authorList>
            <person name="Sun Q."/>
        </authorList>
    </citation>
    <scope>NUCLEOTIDE SEQUENCE [LARGE SCALE GENOMIC DNA]</scope>
    <source>
        <strain evidence="7 8">CGMCC 1.13654</strain>
    </source>
</reference>
<evidence type="ECO:0000256" key="1">
    <source>
        <dbReference type="ARBA" id="ARBA00023015"/>
    </source>
</evidence>
<dbReference type="InterPro" id="IPR009057">
    <property type="entry name" value="Homeodomain-like_sf"/>
</dbReference>
<feature type="DNA-binding region" description="H-T-H motif" evidence="4">
    <location>
        <begin position="46"/>
        <end position="65"/>
    </location>
</feature>
<feature type="domain" description="HTH tetR-type" evidence="6">
    <location>
        <begin position="23"/>
        <end position="83"/>
    </location>
</feature>
<keyword evidence="2 4" id="KW-0238">DNA-binding</keyword>
<evidence type="ECO:0000256" key="5">
    <source>
        <dbReference type="SAM" id="MobiDB-lite"/>
    </source>
</evidence>
<organism evidence="7 8">
    <name type="scientific">Sphingomonas chungangi</name>
    <dbReference type="NCBI Taxonomy" id="2683589"/>
    <lineage>
        <taxon>Bacteria</taxon>
        <taxon>Pseudomonadati</taxon>
        <taxon>Pseudomonadota</taxon>
        <taxon>Alphaproteobacteria</taxon>
        <taxon>Sphingomonadales</taxon>
        <taxon>Sphingomonadaceae</taxon>
        <taxon>Sphingomonas</taxon>
    </lineage>
</organism>
<gene>
    <name evidence="7" type="ORF">HZF05_05800</name>
</gene>
<dbReference type="SUPFAM" id="SSF46689">
    <property type="entry name" value="Homeodomain-like"/>
    <property type="match status" value="1"/>
</dbReference>
<dbReference type="EMBL" id="JACEIB010000003">
    <property type="protein sequence ID" value="MBA2933607.1"/>
    <property type="molecule type" value="Genomic_DNA"/>
</dbReference>
<dbReference type="PANTHER" id="PTHR30055:SF234">
    <property type="entry name" value="HTH-TYPE TRANSCRIPTIONAL REGULATOR BETI"/>
    <property type="match status" value="1"/>
</dbReference>
<accession>A0A838L3G7</accession>
<dbReference type="InterPro" id="IPR050109">
    <property type="entry name" value="HTH-type_TetR-like_transc_reg"/>
</dbReference>
<dbReference type="Proteomes" id="UP000570166">
    <property type="component" value="Unassembled WGS sequence"/>
</dbReference>
<keyword evidence="8" id="KW-1185">Reference proteome</keyword>
<protein>
    <submittedName>
        <fullName evidence="7">TetR/AcrR family transcriptional regulator</fullName>
    </submittedName>
</protein>
<keyword evidence="1" id="KW-0805">Transcription regulation</keyword>
<dbReference type="GO" id="GO:0000976">
    <property type="term" value="F:transcription cis-regulatory region binding"/>
    <property type="evidence" value="ECO:0007669"/>
    <property type="project" value="TreeGrafter"/>
</dbReference>
<evidence type="ECO:0000313" key="7">
    <source>
        <dbReference type="EMBL" id="MBA2933607.1"/>
    </source>
</evidence>
<dbReference type="GO" id="GO:0003700">
    <property type="term" value="F:DNA-binding transcription factor activity"/>
    <property type="evidence" value="ECO:0007669"/>
    <property type="project" value="TreeGrafter"/>
</dbReference>
<feature type="compositionally biased region" description="Low complexity" evidence="5">
    <location>
        <begin position="1"/>
        <end position="16"/>
    </location>
</feature>
<dbReference type="InterPro" id="IPR001647">
    <property type="entry name" value="HTH_TetR"/>
</dbReference>
<sequence length="215" mass="24348">MNIFTPLSTTTDSPPSRDGGRLPTSVVKILEGALRGIASRGARRLSMSDISDASGVSRGTLYRYFSTKEEVMAAVAEFVCTNFETGVLEAAEQHDDPIERFRAVMKFFSRFTVERSPERMLEIEPSFYLEFFNSHFARHKAAVEAALGRTFDYFDEQWGHPINRQATAEALVRMQLSSLIVQTDARWAELWENAPDHVHHWISQFAGKIAPCKEK</sequence>
<dbReference type="Pfam" id="PF00440">
    <property type="entry name" value="TetR_N"/>
    <property type="match status" value="1"/>
</dbReference>
<dbReference type="PROSITE" id="PS50977">
    <property type="entry name" value="HTH_TETR_2"/>
    <property type="match status" value="1"/>
</dbReference>
<name>A0A838L3G7_9SPHN</name>
<dbReference type="PANTHER" id="PTHR30055">
    <property type="entry name" value="HTH-TYPE TRANSCRIPTIONAL REGULATOR RUTR"/>
    <property type="match status" value="1"/>
</dbReference>
<keyword evidence="3" id="KW-0804">Transcription</keyword>